<dbReference type="Proteomes" id="UP000221222">
    <property type="component" value="Unassembled WGS sequence"/>
</dbReference>
<dbReference type="EMBL" id="CP032098">
    <property type="protein sequence ID" value="AXX93034.1"/>
    <property type="molecule type" value="Genomic_DNA"/>
</dbReference>
<dbReference type="AlphaFoldDB" id="A0A2G1DHY1"/>
<evidence type="ECO:0000313" key="2">
    <source>
        <dbReference type="EMBL" id="AXX93034.1"/>
    </source>
</evidence>
<protein>
    <submittedName>
        <fullName evidence="3">Uncharacterized protein</fullName>
    </submittedName>
</protein>
<reference evidence="2 5" key="2">
    <citation type="submission" date="2018-08" db="EMBL/GenBank/DDBJ databases">
        <title>Complete genome of the Arcobacter molluscorum type strain LMG 25693.</title>
        <authorList>
            <person name="Miller W.G."/>
            <person name="Yee E."/>
            <person name="Bono J.L."/>
        </authorList>
    </citation>
    <scope>NUCLEOTIDE SEQUENCE [LARGE SCALE GENOMIC DNA]</scope>
    <source>
        <strain evidence="2 5">CECT 7696</strain>
    </source>
</reference>
<evidence type="ECO:0000313" key="4">
    <source>
        <dbReference type="Proteomes" id="UP000221222"/>
    </source>
</evidence>
<name>A0A2G1DHY1_9BACT</name>
<evidence type="ECO:0000313" key="3">
    <source>
        <dbReference type="EMBL" id="PHO18091.1"/>
    </source>
</evidence>
<gene>
    <name evidence="2" type="ORF">AMOL_2080</name>
    <name evidence="3" type="ORF">CPU12_07435</name>
</gene>
<proteinExistence type="predicted"/>
<accession>A0A2G1DHY1</accession>
<reference evidence="3 4" key="1">
    <citation type="submission" date="2017-09" db="EMBL/GenBank/DDBJ databases">
        <title>Arcobacter canalis sp. nov., a new species isolated from a water canal contaminated with urban sewage.</title>
        <authorList>
            <person name="Perez-Cataluna A."/>
            <person name="Salas-Masso N."/>
            <person name="Figueras M.J."/>
        </authorList>
    </citation>
    <scope>NUCLEOTIDE SEQUENCE [LARGE SCALE GENOMIC DNA]</scope>
    <source>
        <strain evidence="3 4">F98-3</strain>
    </source>
</reference>
<evidence type="ECO:0000313" key="5">
    <source>
        <dbReference type="Proteomes" id="UP000262712"/>
    </source>
</evidence>
<dbReference type="RefSeq" id="WP_099342473.1">
    <property type="nucleotide sequence ID" value="NZ_CP032098.1"/>
</dbReference>
<dbReference type="KEGG" id="amol:AMOL_2080"/>
<dbReference type="EMBL" id="NXFY01000009">
    <property type="protein sequence ID" value="PHO18091.1"/>
    <property type="molecule type" value="Genomic_DNA"/>
</dbReference>
<dbReference type="Proteomes" id="UP000262712">
    <property type="component" value="Chromosome"/>
</dbReference>
<feature type="transmembrane region" description="Helical" evidence="1">
    <location>
        <begin position="150"/>
        <end position="172"/>
    </location>
</feature>
<keyword evidence="1" id="KW-0472">Membrane</keyword>
<organism evidence="3 4">
    <name type="scientific">Malaciobacter molluscorum LMG 25693</name>
    <dbReference type="NCBI Taxonomy" id="870501"/>
    <lineage>
        <taxon>Bacteria</taxon>
        <taxon>Pseudomonadati</taxon>
        <taxon>Campylobacterota</taxon>
        <taxon>Epsilonproteobacteria</taxon>
        <taxon>Campylobacterales</taxon>
        <taxon>Arcobacteraceae</taxon>
        <taxon>Malaciobacter</taxon>
    </lineage>
</organism>
<sequence length="271" mass="32760">MEKFCIDRIEFYVLNIIVDEEVNKKNIKNFIFTYLRVSNLTNYKKYNIFYSFVKEIKTYQIIIYLDDLPFFNLLQSINKEFEVFIYKSYIFVYKNSKFYYFYSINYSLSIDEINHLISNKLKLNINSIKNIKTIKNSNKQIIYDNIIKPFAFFNLTILFSITIMSIFTLYLFSNENRIEKPKVIHKNIKQISNYKYKVVDLINILKLINSYDLNLDEISYENNQYCIYLSAKNINKIHNFLDSKVYQVDVKSLIYNKQRQKNELICTIDKI</sequence>
<keyword evidence="4" id="KW-1185">Reference proteome</keyword>
<evidence type="ECO:0000256" key="1">
    <source>
        <dbReference type="SAM" id="Phobius"/>
    </source>
</evidence>
<keyword evidence="1" id="KW-0812">Transmembrane</keyword>
<keyword evidence="1" id="KW-1133">Transmembrane helix</keyword>